<dbReference type="Pfam" id="PF08729">
    <property type="entry name" value="HUN"/>
    <property type="match status" value="1"/>
</dbReference>
<dbReference type="Proteomes" id="UP000053319">
    <property type="component" value="Unassembled WGS sequence"/>
</dbReference>
<feature type="domain" description="Hpc2-related" evidence="3">
    <location>
        <begin position="197"/>
        <end position="244"/>
    </location>
</feature>
<evidence type="ECO:0000256" key="2">
    <source>
        <dbReference type="SAM" id="MobiDB-lite"/>
    </source>
</evidence>
<gene>
    <name evidence="5" type="ORF">DICSQDRAFT_180666</name>
</gene>
<organism evidence="5 6">
    <name type="scientific">Dichomitus squalens (strain LYAD-421)</name>
    <name type="common">Western red white-rot fungus</name>
    <dbReference type="NCBI Taxonomy" id="732165"/>
    <lineage>
        <taxon>Eukaryota</taxon>
        <taxon>Fungi</taxon>
        <taxon>Dikarya</taxon>
        <taxon>Basidiomycota</taxon>
        <taxon>Agaricomycotina</taxon>
        <taxon>Agaricomycetes</taxon>
        <taxon>Polyporales</taxon>
        <taxon>Polyporaceae</taxon>
        <taxon>Dichomitus</taxon>
    </lineage>
</organism>
<dbReference type="RefSeq" id="XP_007365798.1">
    <property type="nucleotide sequence ID" value="XM_007365736.1"/>
</dbReference>
<feature type="compositionally biased region" description="Low complexity" evidence="2">
    <location>
        <begin position="288"/>
        <end position="299"/>
    </location>
</feature>
<keyword evidence="1" id="KW-0597">Phosphoprotein</keyword>
<feature type="compositionally biased region" description="Low complexity" evidence="2">
    <location>
        <begin position="66"/>
        <end position="78"/>
    </location>
</feature>
<protein>
    <recommendedName>
        <fullName evidence="7">Ubinuclein middle domain-containing protein</fullName>
    </recommendedName>
</protein>
<dbReference type="KEGG" id="dsq:DICSQDRAFT_180666"/>
<dbReference type="InterPro" id="IPR026947">
    <property type="entry name" value="UBN_middle_dom"/>
</dbReference>
<accession>R7SZH7</accession>
<dbReference type="OrthoDB" id="5576775at2759"/>
<dbReference type="HOGENOM" id="CLU_022330_0_0_1"/>
<feature type="region of interest" description="Disordered" evidence="2">
    <location>
        <begin position="288"/>
        <end position="336"/>
    </location>
</feature>
<dbReference type="EMBL" id="JH719410">
    <property type="protein sequence ID" value="EJF61353.1"/>
    <property type="molecule type" value="Genomic_DNA"/>
</dbReference>
<feature type="region of interest" description="Disordered" evidence="2">
    <location>
        <begin position="1"/>
        <end position="217"/>
    </location>
</feature>
<evidence type="ECO:0000313" key="5">
    <source>
        <dbReference type="EMBL" id="EJF61353.1"/>
    </source>
</evidence>
<dbReference type="InterPro" id="IPR014840">
    <property type="entry name" value="HRD"/>
</dbReference>
<reference evidence="5 6" key="1">
    <citation type="journal article" date="2012" name="Science">
        <title>The Paleozoic origin of enzymatic lignin decomposition reconstructed from 31 fungal genomes.</title>
        <authorList>
            <person name="Floudas D."/>
            <person name="Binder M."/>
            <person name="Riley R."/>
            <person name="Barry K."/>
            <person name="Blanchette R.A."/>
            <person name="Henrissat B."/>
            <person name="Martinez A.T."/>
            <person name="Otillar R."/>
            <person name="Spatafora J.W."/>
            <person name="Yadav J.S."/>
            <person name="Aerts A."/>
            <person name="Benoit I."/>
            <person name="Boyd A."/>
            <person name="Carlson A."/>
            <person name="Copeland A."/>
            <person name="Coutinho P.M."/>
            <person name="de Vries R.P."/>
            <person name="Ferreira P."/>
            <person name="Findley K."/>
            <person name="Foster B."/>
            <person name="Gaskell J."/>
            <person name="Glotzer D."/>
            <person name="Gorecki P."/>
            <person name="Heitman J."/>
            <person name="Hesse C."/>
            <person name="Hori C."/>
            <person name="Igarashi K."/>
            <person name="Jurgens J.A."/>
            <person name="Kallen N."/>
            <person name="Kersten P."/>
            <person name="Kohler A."/>
            <person name="Kuees U."/>
            <person name="Kumar T.K.A."/>
            <person name="Kuo A."/>
            <person name="LaButti K."/>
            <person name="Larrondo L.F."/>
            <person name="Lindquist E."/>
            <person name="Ling A."/>
            <person name="Lombard V."/>
            <person name="Lucas S."/>
            <person name="Lundell T."/>
            <person name="Martin R."/>
            <person name="McLaughlin D.J."/>
            <person name="Morgenstern I."/>
            <person name="Morin E."/>
            <person name="Murat C."/>
            <person name="Nagy L.G."/>
            <person name="Nolan M."/>
            <person name="Ohm R.A."/>
            <person name="Patyshakuliyeva A."/>
            <person name="Rokas A."/>
            <person name="Ruiz-Duenas F.J."/>
            <person name="Sabat G."/>
            <person name="Salamov A."/>
            <person name="Samejima M."/>
            <person name="Schmutz J."/>
            <person name="Slot J.C."/>
            <person name="St John F."/>
            <person name="Stenlid J."/>
            <person name="Sun H."/>
            <person name="Sun S."/>
            <person name="Syed K."/>
            <person name="Tsang A."/>
            <person name="Wiebenga A."/>
            <person name="Young D."/>
            <person name="Pisabarro A."/>
            <person name="Eastwood D.C."/>
            <person name="Martin F."/>
            <person name="Cullen D."/>
            <person name="Grigoriev I.V."/>
            <person name="Hibbett D.S."/>
        </authorList>
    </citation>
    <scope>NUCLEOTIDE SEQUENCE [LARGE SCALE GENOMIC DNA]</scope>
    <source>
        <strain evidence="5 6">LYAD-421 SS1</strain>
    </source>
</reference>
<feature type="compositionally biased region" description="Low complexity" evidence="2">
    <location>
        <begin position="376"/>
        <end position="399"/>
    </location>
</feature>
<name>R7SZH7_DICSQ</name>
<dbReference type="GeneID" id="18840903"/>
<dbReference type="AlphaFoldDB" id="R7SZH7"/>
<feature type="compositionally biased region" description="Acidic residues" evidence="2">
    <location>
        <begin position="173"/>
        <end position="183"/>
    </location>
</feature>
<feature type="compositionally biased region" description="Low complexity" evidence="2">
    <location>
        <begin position="23"/>
        <end position="32"/>
    </location>
</feature>
<evidence type="ECO:0008006" key="7">
    <source>
        <dbReference type="Google" id="ProtNLM"/>
    </source>
</evidence>
<evidence type="ECO:0000259" key="3">
    <source>
        <dbReference type="Pfam" id="PF08729"/>
    </source>
</evidence>
<evidence type="ECO:0000313" key="6">
    <source>
        <dbReference type="Proteomes" id="UP000053319"/>
    </source>
</evidence>
<feature type="region of interest" description="Disordered" evidence="2">
    <location>
        <begin position="584"/>
        <end position="603"/>
    </location>
</feature>
<feature type="region of interest" description="Disordered" evidence="2">
    <location>
        <begin position="376"/>
        <end position="400"/>
    </location>
</feature>
<feature type="domain" description="Ubinuclein middle" evidence="4">
    <location>
        <begin position="413"/>
        <end position="672"/>
    </location>
</feature>
<proteinExistence type="predicted"/>
<dbReference type="OMA" id="HANRSKF"/>
<evidence type="ECO:0000256" key="1">
    <source>
        <dbReference type="ARBA" id="ARBA00022553"/>
    </source>
</evidence>
<feature type="region of interest" description="Disordered" evidence="2">
    <location>
        <begin position="534"/>
        <end position="567"/>
    </location>
</feature>
<sequence>MDIAPVDVDMAVSDAHDSHEGSGSDSASSTSSSPPPSPSPAHNSPIAVDDDSRPASADLPPPLLTSDAPPSSSEAPAPIEGGRGRKSKPSSSTVAAAPTGAKPKSTKSAAPRASSPSPPPPAHPARPPLQTIRLEIKLGGPDDYEVNISELAKVTGQRPATPVPELTKHDTSDESEAEAEAEAEPAPAETDDKQKGKRRKRRNHASEYYDTTDPFIDDSELAQDERTFFAQTKQKGFYVSSGQVALLNKPSNKKPKSKKINILAPSASVSAALSTATLPLPALSISAAASGPSPTPASTNGNINGKVKTEEGSGSRDQPIALSDGEDSGKLKRKLSEGGQTFASLSEGGAKKRRKTVEIVSVACCDCVESVSPTSAVSPPVVAPAGSLSSPTTTTATTTMPVLGPVSRRAAQHPFHPELEQAIEVLKEAIAKENWEVKGKFPPGLKPILAQVALKAVILGEYDENFFNLMPRLFPYNKFTMTKLIKRTIWRDHTNLLVDRQNALIEELRALAEEGFPKAKEEWEKSVMQWEKRQERAKLDASGEGSNGVDHSQEGSPAASDAQATPMMPRTPLDQVAIAAADDGEHEDGAGGGGRGRDTHPPAQRYRLTDQMKTIIWQLVCLSNECCRIENEKNALEGSNQIVSDQGVRKNLYQKIVAAFPDGWLSSGQISREVSVMKKKYEKEAMEND</sequence>
<evidence type="ECO:0000259" key="4">
    <source>
        <dbReference type="Pfam" id="PF14075"/>
    </source>
</evidence>
<feature type="compositionally biased region" description="Low complexity" evidence="2">
    <location>
        <begin position="101"/>
        <end position="115"/>
    </location>
</feature>
<feature type="compositionally biased region" description="Pro residues" evidence="2">
    <location>
        <begin position="116"/>
        <end position="127"/>
    </location>
</feature>
<dbReference type="Pfam" id="PF14075">
    <property type="entry name" value="UBN_AB"/>
    <property type="match status" value="1"/>
</dbReference>
<feature type="compositionally biased region" description="Basic and acidic residues" evidence="2">
    <location>
        <begin position="327"/>
        <end position="336"/>
    </location>
</feature>